<proteinExistence type="predicted"/>
<dbReference type="EMBL" id="LKAM01000008">
    <property type="protein sequence ID" value="KUM47121.1"/>
    <property type="molecule type" value="Genomic_DNA"/>
</dbReference>
<keyword evidence="1" id="KW-0472">Membrane</keyword>
<gene>
    <name evidence="2" type="ORF">ABT39_MTgene6127</name>
</gene>
<comment type="caution">
    <text evidence="2">The sequence shown here is derived from an EMBL/GenBank/DDBJ whole genome shotgun (WGS) entry which is preliminary data.</text>
</comment>
<geneLocation type="mitochondrion" evidence="2"/>
<reference evidence="2" key="1">
    <citation type="journal article" date="2015" name="Genome Biol. Evol.">
        <title>Organellar Genomes of White Spruce (Picea glauca): Assembly and Annotation.</title>
        <authorList>
            <person name="Jackman S.D."/>
            <person name="Warren R.L."/>
            <person name="Gibb E.A."/>
            <person name="Vandervalk B.P."/>
            <person name="Mohamadi H."/>
            <person name="Chu J."/>
            <person name="Raymond A."/>
            <person name="Pleasance S."/>
            <person name="Coope R."/>
            <person name="Wildung M.R."/>
            <person name="Ritland C.E."/>
            <person name="Bousquet J."/>
            <person name="Jones S.J."/>
            <person name="Bohlmann J."/>
            <person name="Birol I."/>
        </authorList>
    </citation>
    <scope>NUCLEOTIDE SEQUENCE [LARGE SCALE GENOMIC DNA]</scope>
    <source>
        <tissue evidence="2">Flushing bud</tissue>
    </source>
</reference>
<dbReference type="AlphaFoldDB" id="A0A124GMY2"/>
<organism evidence="2">
    <name type="scientific">Picea glauca</name>
    <name type="common">White spruce</name>
    <name type="synonym">Pinus glauca</name>
    <dbReference type="NCBI Taxonomy" id="3330"/>
    <lineage>
        <taxon>Eukaryota</taxon>
        <taxon>Viridiplantae</taxon>
        <taxon>Streptophyta</taxon>
        <taxon>Embryophyta</taxon>
        <taxon>Tracheophyta</taxon>
        <taxon>Spermatophyta</taxon>
        <taxon>Pinopsida</taxon>
        <taxon>Pinidae</taxon>
        <taxon>Conifers I</taxon>
        <taxon>Pinales</taxon>
        <taxon>Pinaceae</taxon>
        <taxon>Picea</taxon>
    </lineage>
</organism>
<accession>A0A124GMY2</accession>
<sequence>MQVNHWVILGQLILVLPMLLMLLAPNPQGLLVLAGGRVRPETTEPIIWGVHYKAKPWLNIEQNLG</sequence>
<evidence type="ECO:0000256" key="1">
    <source>
        <dbReference type="SAM" id="Phobius"/>
    </source>
</evidence>
<keyword evidence="1" id="KW-0812">Transmembrane</keyword>
<protein>
    <submittedName>
        <fullName evidence="2">Uncharacterized protein</fullName>
    </submittedName>
</protein>
<evidence type="ECO:0000313" key="2">
    <source>
        <dbReference type="EMBL" id="KUM47121.1"/>
    </source>
</evidence>
<feature type="transmembrane region" description="Helical" evidence="1">
    <location>
        <begin position="6"/>
        <end position="24"/>
    </location>
</feature>
<name>A0A124GMY2_PICGL</name>
<keyword evidence="2" id="KW-0496">Mitochondrion</keyword>
<keyword evidence="1" id="KW-1133">Transmembrane helix</keyword>